<evidence type="ECO:0000256" key="13">
    <source>
        <dbReference type="ARBA" id="ARBA00023235"/>
    </source>
</evidence>
<accession>A0A131YRD8</accession>
<evidence type="ECO:0000256" key="11">
    <source>
        <dbReference type="ARBA" id="ARBA00023125"/>
    </source>
</evidence>
<dbReference type="SUPFAM" id="SSF57756">
    <property type="entry name" value="Retrovirus zinc finger-like domains"/>
    <property type="match status" value="1"/>
</dbReference>
<dbReference type="GO" id="GO:0003917">
    <property type="term" value="F:DNA topoisomerase type I (single strand cut, ATP-independent) activity"/>
    <property type="evidence" value="ECO:0007669"/>
    <property type="project" value="UniProtKB-EC"/>
</dbReference>
<keyword evidence="5" id="KW-0479">Metal-binding</keyword>
<dbReference type="PROSITE" id="PS00396">
    <property type="entry name" value="TOPO_IA_1"/>
    <property type="match status" value="1"/>
</dbReference>
<dbReference type="Gene3D" id="1.10.290.10">
    <property type="entry name" value="Topoisomerase I, domain 4"/>
    <property type="match status" value="1"/>
</dbReference>
<dbReference type="InterPro" id="IPR034144">
    <property type="entry name" value="TOPRIM_TopoIII"/>
</dbReference>
<comment type="function">
    <text evidence="16">Introduces a single-strand break via transesterification at a target site in duplex DNA. Releases the supercoiling and torsional tension of DNA introduced during the DNA replication and transcription by transiently cleaving and rejoining one strand of the DNA duplex. The scissile phosphodiester is attacked by the catalytic tyrosine of the enzyme, resulting in the formation of a DNA-(5'-phosphotyrosyl)-enzyme intermediate and the expulsion of a 3'-OH DNA strand.</text>
</comment>
<dbReference type="Pfam" id="PF01131">
    <property type="entry name" value="Topoisom_bac"/>
    <property type="match status" value="1"/>
</dbReference>
<dbReference type="Gene3D" id="1.10.460.10">
    <property type="entry name" value="Topoisomerase I, domain 2"/>
    <property type="match status" value="1"/>
</dbReference>
<keyword evidence="11 16" id="KW-0238">DNA-binding</keyword>
<dbReference type="InterPro" id="IPR013825">
    <property type="entry name" value="Topo_IA_cen_sub2"/>
</dbReference>
<dbReference type="GO" id="GO:0008270">
    <property type="term" value="F:zinc ion binding"/>
    <property type="evidence" value="ECO:0007669"/>
    <property type="project" value="UniProtKB-KW"/>
</dbReference>
<keyword evidence="8" id="KW-0862">Zinc</keyword>
<feature type="domain" description="Topo IA-type catalytic" evidence="19">
    <location>
        <begin position="207"/>
        <end position="628"/>
    </location>
</feature>
<reference evidence="20" key="1">
    <citation type="journal article" date="2016" name="Ticks Tick Borne Dis.">
        <title>De novo assembly and annotation of the salivary gland transcriptome of Rhipicephalus appendiculatus male and female ticks during blood feeding.</title>
        <authorList>
            <person name="de Castro M.H."/>
            <person name="de Klerk D."/>
            <person name="Pienaar R."/>
            <person name="Latif A.A."/>
            <person name="Rees D.J."/>
            <person name="Mans B.J."/>
        </authorList>
    </citation>
    <scope>NUCLEOTIDE SEQUENCE</scope>
    <source>
        <tissue evidence="20">Salivary glands</tissue>
    </source>
</reference>
<evidence type="ECO:0000256" key="7">
    <source>
        <dbReference type="ARBA" id="ARBA00022771"/>
    </source>
</evidence>
<evidence type="ECO:0000256" key="17">
    <source>
        <dbReference type="SAM" id="MobiDB-lite"/>
    </source>
</evidence>
<evidence type="ECO:0000256" key="3">
    <source>
        <dbReference type="ARBA" id="ARBA00004305"/>
    </source>
</evidence>
<evidence type="ECO:0000256" key="15">
    <source>
        <dbReference type="ARBA" id="ARBA00064039"/>
    </source>
</evidence>
<dbReference type="PANTHER" id="PTHR11390">
    <property type="entry name" value="PROKARYOTIC DNA TOPOISOMERASE"/>
    <property type="match status" value="1"/>
</dbReference>
<dbReference type="Gene3D" id="3.40.50.140">
    <property type="match status" value="1"/>
</dbReference>
<dbReference type="FunFam" id="3.40.50.140:FF:000003">
    <property type="entry name" value="DNA topoisomerase"/>
    <property type="match status" value="1"/>
</dbReference>
<comment type="subcellular location">
    <subcellularLocation>
        <location evidence="3">Mitochondrion matrix</location>
    </subcellularLocation>
</comment>
<dbReference type="FunFam" id="1.10.460.10:FF:000020">
    <property type="entry name" value="DNA topoisomerase 3-alpha"/>
    <property type="match status" value="1"/>
</dbReference>
<evidence type="ECO:0000256" key="10">
    <source>
        <dbReference type="ARBA" id="ARBA00023029"/>
    </source>
</evidence>
<dbReference type="EMBL" id="GEDV01007517">
    <property type="protein sequence ID" value="JAP81040.1"/>
    <property type="molecule type" value="Transcribed_RNA"/>
</dbReference>
<dbReference type="PROSITE" id="PS50880">
    <property type="entry name" value="TOPRIM"/>
    <property type="match status" value="1"/>
</dbReference>
<dbReference type="GO" id="GO:0031422">
    <property type="term" value="C:RecQ family helicase-topoisomerase III complex"/>
    <property type="evidence" value="ECO:0007669"/>
    <property type="project" value="TreeGrafter"/>
</dbReference>
<evidence type="ECO:0000256" key="5">
    <source>
        <dbReference type="ARBA" id="ARBA00022723"/>
    </source>
</evidence>
<dbReference type="GO" id="GO:0006281">
    <property type="term" value="P:DNA repair"/>
    <property type="evidence" value="ECO:0007669"/>
    <property type="project" value="TreeGrafter"/>
</dbReference>
<keyword evidence="12" id="KW-0496">Mitochondrion</keyword>
<feature type="compositionally biased region" description="Polar residues" evidence="17">
    <location>
        <begin position="649"/>
        <end position="680"/>
    </location>
</feature>
<evidence type="ECO:0000256" key="1">
    <source>
        <dbReference type="ARBA" id="ARBA00000213"/>
    </source>
</evidence>
<dbReference type="InterPro" id="IPR023405">
    <property type="entry name" value="Topo_IA_core_domain"/>
</dbReference>
<dbReference type="CDD" id="cd00186">
    <property type="entry name" value="TOP1Ac"/>
    <property type="match status" value="1"/>
</dbReference>
<dbReference type="GO" id="GO:0006310">
    <property type="term" value="P:DNA recombination"/>
    <property type="evidence" value="ECO:0007669"/>
    <property type="project" value="TreeGrafter"/>
</dbReference>
<evidence type="ECO:0000256" key="9">
    <source>
        <dbReference type="ARBA" id="ARBA00022842"/>
    </source>
</evidence>
<dbReference type="GO" id="GO:0005759">
    <property type="term" value="C:mitochondrial matrix"/>
    <property type="evidence" value="ECO:0007669"/>
    <property type="project" value="UniProtKB-SubCell"/>
</dbReference>
<keyword evidence="13 16" id="KW-0413">Isomerase</keyword>
<dbReference type="FunFam" id="2.70.20.10:FF:000004">
    <property type="entry name" value="DNA topoisomerase"/>
    <property type="match status" value="1"/>
</dbReference>
<keyword evidence="7" id="KW-0863">Zinc-finger</keyword>
<proteinExistence type="inferred from homology"/>
<comment type="function">
    <text evidence="14">Releases the supercoiling and torsional tension of DNA introduced during the DNA replication and transcription by transiently cleaving and rejoining one strand of the DNA duplex. Introduces a single-strand break via transesterification at a target site in duplex DNA. The scissile phosphodiester is attacked by the catalytic tyrosine of the enzyme, resulting in the formation of a DNA-(5'-phosphotyrosyl)-enzyme intermediate and the expulsion of a 3'-OH DNA strand. The free DNA strand than undergoes passage around the unbroken strand thus removing DNA supercoils. Finally, in the religation step, the DNA 3'-OH attacks the covalent intermediate to expel the active-site tyrosine and restore the DNA phosphodiester backbone. Weakly relaxes negative supercoils and displays a distinct preference for binding single-stranded DNA.</text>
</comment>
<dbReference type="PRINTS" id="PR00417">
    <property type="entry name" value="PRTPISMRASEI"/>
</dbReference>
<dbReference type="SMART" id="SM00437">
    <property type="entry name" value="TOP1Ac"/>
    <property type="match status" value="1"/>
</dbReference>
<dbReference type="SMART" id="SM00493">
    <property type="entry name" value="TOPRIM"/>
    <property type="match status" value="1"/>
</dbReference>
<evidence type="ECO:0000256" key="8">
    <source>
        <dbReference type="ARBA" id="ARBA00022833"/>
    </source>
</evidence>
<dbReference type="InterPro" id="IPR006171">
    <property type="entry name" value="TOPRIM_dom"/>
</dbReference>
<dbReference type="EC" id="5.6.2.1" evidence="16"/>
<sequence length="711" mass="80738">MLTYLRVLLRRRSSIGVDPALHCCHGFVVARRATASKVPDSRMRVLNVAEKNDAAKNIAELLSQGRFQRREGLSKYNKIYEFDYRIFNSMCKMVMTSVSGHLLNLDFVSGYRKWHSCAPSELFDAPVAEICTDQKYELIKQTLEREVRYCDTLIIWTDCDREGENIGFEIIGVCRKVKPNLRVYRARFSEITPAAVTRAVANLTDPDPRLNAAVYVRRELDLRIGAAFTRLQTLRLKREFPQELGDRLVSYGSCQFPTLGFVVERYRAILNFVPEPFWKIEMNHSKDGIKAEFSWKRHRLFDYHVCFLLYERCLHGTPPQAKVVEVKSKPKSKWRPQPMDTVELEKLASRKLRMSAKDTMQVAEKLYTDGFISYPRTETTKFPPDLNLRPLVEAQAQDPRWGDFARRLLQDGLTPRQGNKTDQAHPPIHPVKSAPGLEGNAKRVYELVVRHFLACLSKDAEGKETTVEVDLNGERFIATGLVIFALNYLEVYIYDKWNGKEIPSYQDGECFVPDSVKMAEGETTPPPLLREADLIALMEKHGIGTDATHAEHIETVKNRLYVALTGDGYLVPGELGMGLVEGYDSMGLEMSKPHLRAELEADLKKICEGVKNAKDVLRHQVNLYRDVFYDSERQIKKLGEALKRYLGTGQRSSSPPGPRQNNARAGSVRDSNNSAAQPQTRRGGTAGGGGRRCGICNEEGHDRRRCPQRPP</sequence>
<evidence type="ECO:0000256" key="4">
    <source>
        <dbReference type="ARBA" id="ARBA00009446"/>
    </source>
</evidence>
<dbReference type="GO" id="GO:0006265">
    <property type="term" value="P:DNA topological change"/>
    <property type="evidence" value="ECO:0007669"/>
    <property type="project" value="InterPro"/>
</dbReference>
<dbReference type="AlphaFoldDB" id="A0A131YRD8"/>
<dbReference type="Gene3D" id="2.70.20.10">
    <property type="entry name" value="Topoisomerase I, domain 3"/>
    <property type="match status" value="1"/>
</dbReference>
<dbReference type="InterPro" id="IPR003602">
    <property type="entry name" value="Topo_IA_DNA-bd_dom"/>
</dbReference>
<comment type="subunit">
    <text evidence="15">Binds ssDNA. Interacts (via N-terminal region) with BLM; the interaction is direct. Directly interacts with RMI1. Component of the RMI complex, containing at least TOP3A, RMI1 and RMI2. The RMI complex interacts with BLM.</text>
</comment>
<comment type="catalytic activity">
    <reaction evidence="1 16">
        <text>ATP-independent breakage of single-stranded DNA, followed by passage and rejoining.</text>
        <dbReference type="EC" id="5.6.2.1"/>
    </reaction>
</comment>
<keyword evidence="9" id="KW-0460">Magnesium</keyword>
<dbReference type="InterPro" id="IPR036875">
    <property type="entry name" value="Znf_CCHC_sf"/>
</dbReference>
<feature type="region of interest" description="Disordered" evidence="17">
    <location>
        <begin position="414"/>
        <end position="435"/>
    </location>
</feature>
<feature type="domain" description="Toprim" evidence="18">
    <location>
        <begin position="44"/>
        <end position="189"/>
    </location>
</feature>
<evidence type="ECO:0000256" key="12">
    <source>
        <dbReference type="ARBA" id="ARBA00023128"/>
    </source>
</evidence>
<dbReference type="InterPro" id="IPR023406">
    <property type="entry name" value="Topo_IA_AS"/>
</dbReference>
<dbReference type="GO" id="GO:0003677">
    <property type="term" value="F:DNA binding"/>
    <property type="evidence" value="ECO:0007669"/>
    <property type="project" value="UniProtKB-KW"/>
</dbReference>
<dbReference type="InterPro" id="IPR000380">
    <property type="entry name" value="Topo_IA"/>
</dbReference>
<name>A0A131YRD8_RHIAP</name>
<comment type="cofactor">
    <cofactor evidence="2">
        <name>Mg(2+)</name>
        <dbReference type="ChEBI" id="CHEBI:18420"/>
    </cofactor>
</comment>
<dbReference type="SUPFAM" id="SSF56712">
    <property type="entry name" value="Prokaryotic type I DNA topoisomerase"/>
    <property type="match status" value="1"/>
</dbReference>
<evidence type="ECO:0000313" key="20">
    <source>
        <dbReference type="EMBL" id="JAP81040.1"/>
    </source>
</evidence>
<dbReference type="Pfam" id="PF01751">
    <property type="entry name" value="Toprim"/>
    <property type="match status" value="1"/>
</dbReference>
<dbReference type="CDD" id="cd03362">
    <property type="entry name" value="TOPRIM_TopoIA_TopoIII"/>
    <property type="match status" value="1"/>
</dbReference>
<evidence type="ECO:0000259" key="18">
    <source>
        <dbReference type="PROSITE" id="PS50880"/>
    </source>
</evidence>
<dbReference type="InterPro" id="IPR013824">
    <property type="entry name" value="Topo_IA_cen_sub1"/>
</dbReference>
<organism evidence="20">
    <name type="scientific">Rhipicephalus appendiculatus</name>
    <name type="common">Brown ear tick</name>
    <dbReference type="NCBI Taxonomy" id="34631"/>
    <lineage>
        <taxon>Eukaryota</taxon>
        <taxon>Metazoa</taxon>
        <taxon>Ecdysozoa</taxon>
        <taxon>Arthropoda</taxon>
        <taxon>Chelicerata</taxon>
        <taxon>Arachnida</taxon>
        <taxon>Acari</taxon>
        <taxon>Parasitiformes</taxon>
        <taxon>Ixodida</taxon>
        <taxon>Ixodoidea</taxon>
        <taxon>Ixodidae</taxon>
        <taxon>Rhipicephalinae</taxon>
        <taxon>Rhipicephalus</taxon>
        <taxon>Rhipicephalus</taxon>
    </lineage>
</organism>
<feature type="region of interest" description="Disordered" evidence="17">
    <location>
        <begin position="646"/>
        <end position="711"/>
    </location>
</feature>
<protein>
    <recommendedName>
        <fullName evidence="16">DNA topoisomerase</fullName>
        <ecNumber evidence="16">5.6.2.1</ecNumber>
    </recommendedName>
</protein>
<dbReference type="InterPro" id="IPR003601">
    <property type="entry name" value="Topo_IA_2"/>
</dbReference>
<comment type="similarity">
    <text evidence="4 16">Belongs to the type IA topoisomerase family.</text>
</comment>
<keyword evidence="10 16" id="KW-0799">Topoisomerase</keyword>
<dbReference type="InterPro" id="IPR013826">
    <property type="entry name" value="Topo_IA_cen_sub3"/>
</dbReference>
<dbReference type="PROSITE" id="PS52039">
    <property type="entry name" value="TOPO_IA_2"/>
    <property type="match status" value="1"/>
</dbReference>
<evidence type="ECO:0000256" key="2">
    <source>
        <dbReference type="ARBA" id="ARBA00001946"/>
    </source>
</evidence>
<dbReference type="SMART" id="SM00436">
    <property type="entry name" value="TOP1Bc"/>
    <property type="match status" value="1"/>
</dbReference>
<evidence type="ECO:0000256" key="16">
    <source>
        <dbReference type="RuleBase" id="RU362092"/>
    </source>
</evidence>
<keyword evidence="6" id="KW-0677">Repeat</keyword>
<dbReference type="FunFam" id="1.10.290.10:FF:000001">
    <property type="entry name" value="DNA topoisomerase"/>
    <property type="match status" value="1"/>
</dbReference>
<dbReference type="InterPro" id="IPR013497">
    <property type="entry name" value="Topo_IA_cen"/>
</dbReference>
<dbReference type="GO" id="GO:0005654">
    <property type="term" value="C:nucleoplasm"/>
    <property type="evidence" value="ECO:0007669"/>
    <property type="project" value="UniProtKB-ARBA"/>
</dbReference>
<evidence type="ECO:0000259" key="19">
    <source>
        <dbReference type="PROSITE" id="PS52039"/>
    </source>
</evidence>
<dbReference type="PANTHER" id="PTHR11390:SF21">
    <property type="entry name" value="DNA TOPOISOMERASE 3-ALPHA"/>
    <property type="match status" value="1"/>
</dbReference>
<evidence type="ECO:0000256" key="14">
    <source>
        <dbReference type="ARBA" id="ARBA00056363"/>
    </source>
</evidence>
<evidence type="ECO:0000256" key="6">
    <source>
        <dbReference type="ARBA" id="ARBA00022737"/>
    </source>
</evidence>